<proteinExistence type="predicted"/>
<accession>A0A8S5L9N3</accession>
<organism evidence="1">
    <name type="scientific">Myoviridae sp. ctPuP5</name>
    <dbReference type="NCBI Taxonomy" id="2823543"/>
    <lineage>
        <taxon>Viruses</taxon>
        <taxon>Duplodnaviria</taxon>
        <taxon>Heunggongvirae</taxon>
        <taxon>Uroviricota</taxon>
        <taxon>Caudoviricetes</taxon>
    </lineage>
</organism>
<evidence type="ECO:0000313" key="1">
    <source>
        <dbReference type="EMBL" id="DAD66606.1"/>
    </source>
</evidence>
<name>A0A8S5L9N3_9CAUD</name>
<reference evidence="1" key="1">
    <citation type="journal article" date="2021" name="Proc. Natl. Acad. Sci. U.S.A.">
        <title>A Catalog of Tens of Thousands of Viruses from Human Metagenomes Reveals Hidden Associations with Chronic Diseases.</title>
        <authorList>
            <person name="Tisza M.J."/>
            <person name="Buck C.B."/>
        </authorList>
    </citation>
    <scope>NUCLEOTIDE SEQUENCE</scope>
    <source>
        <strain evidence="1">CtPuP5</strain>
    </source>
</reference>
<protein>
    <submittedName>
        <fullName evidence="1">Uncharacterized protein</fullName>
    </submittedName>
</protein>
<sequence length="96" mass="11512">MDKIYLVNVRMEIVRENKTYIDSGTIPCATKEIAIRVAQEQGEKCRQEMLKFMKEENLVETWDYINFDNDFMCYIRHKKDNSLLDIQTEEKTIINK</sequence>
<dbReference type="EMBL" id="BK014662">
    <property type="protein sequence ID" value="DAD66606.1"/>
    <property type="molecule type" value="Genomic_DNA"/>
</dbReference>